<feature type="transmembrane region" description="Helical" evidence="8">
    <location>
        <begin position="397"/>
        <end position="419"/>
    </location>
</feature>
<dbReference type="EMBL" id="JAFLNF010000008">
    <property type="protein sequence ID" value="MBO0347060.1"/>
    <property type="molecule type" value="Genomic_DNA"/>
</dbReference>
<feature type="transmembrane region" description="Helical" evidence="8">
    <location>
        <begin position="255"/>
        <end position="276"/>
    </location>
</feature>
<feature type="transmembrane region" description="Helical" evidence="8">
    <location>
        <begin position="145"/>
        <end position="168"/>
    </location>
</feature>
<dbReference type="Pfam" id="PF00528">
    <property type="entry name" value="BPD_transp_1"/>
    <property type="match status" value="2"/>
</dbReference>
<evidence type="ECO:0000256" key="7">
    <source>
        <dbReference type="ARBA" id="ARBA00023136"/>
    </source>
</evidence>
<comment type="similarity">
    <text evidence="8">Belongs to the binding-protein-dependent transport system permease family.</text>
</comment>
<dbReference type="CDD" id="cd06261">
    <property type="entry name" value="TM_PBP2"/>
    <property type="match status" value="2"/>
</dbReference>
<keyword evidence="7 8" id="KW-0472">Membrane</keyword>
<dbReference type="PROSITE" id="PS50928">
    <property type="entry name" value="ABC_TM1"/>
    <property type="match status" value="2"/>
</dbReference>
<evidence type="ECO:0000256" key="2">
    <source>
        <dbReference type="ARBA" id="ARBA00022448"/>
    </source>
</evidence>
<dbReference type="AlphaFoldDB" id="A0A939J6P2"/>
<evidence type="ECO:0000256" key="1">
    <source>
        <dbReference type="ARBA" id="ARBA00004429"/>
    </source>
</evidence>
<dbReference type="InterPro" id="IPR000515">
    <property type="entry name" value="MetI-like"/>
</dbReference>
<dbReference type="PANTHER" id="PTHR43357">
    <property type="entry name" value="INNER MEMBRANE ABC TRANSPORTER PERMEASE PROTEIN YDCV"/>
    <property type="match status" value="1"/>
</dbReference>
<dbReference type="InterPro" id="IPR035906">
    <property type="entry name" value="MetI-like_sf"/>
</dbReference>
<dbReference type="GO" id="GO:0005886">
    <property type="term" value="C:plasma membrane"/>
    <property type="evidence" value="ECO:0007669"/>
    <property type="project" value="UniProtKB-SubCell"/>
</dbReference>
<evidence type="ECO:0000256" key="8">
    <source>
        <dbReference type="RuleBase" id="RU363032"/>
    </source>
</evidence>
<feature type="transmembrane region" description="Helical" evidence="8">
    <location>
        <begin position="15"/>
        <end position="37"/>
    </location>
</feature>
<keyword evidence="3" id="KW-1003">Cell membrane</keyword>
<keyword evidence="4" id="KW-0997">Cell inner membrane</keyword>
<protein>
    <submittedName>
        <fullName evidence="10">Iron ABC transporter permease</fullName>
    </submittedName>
</protein>
<evidence type="ECO:0000256" key="5">
    <source>
        <dbReference type="ARBA" id="ARBA00022692"/>
    </source>
</evidence>
<feature type="transmembrane region" description="Helical" evidence="8">
    <location>
        <begin position="73"/>
        <end position="96"/>
    </location>
</feature>
<keyword evidence="2 8" id="KW-0813">Transport</keyword>
<sequence>MAGGSVTTGAEGSVLLKWIATLGLLIVVAIPCLFIVVQAIFPEFGSGSFAAPFSLFFKTLSDPALFGMAGNTLLLGVGTVICAAVFAVPLAALRALYRVPGALIWDGLLLIPFMIPPYIAALGWIMTLQPRGYLEQVTGFNMASLLFSVSGIMLIMGLNTFSVVYFVLSRTFETIGARYSDVGRVFGAGQWRSFWRITFPLAMPGLAASLLLVFAMSIEEYGTPAALGRRIGFEVLVTGIENRISEWPIDLPGSATLSLVLVGMALVAFMVQRWLLNRRDYRIVGGKPQASDKRSLGVWAVPATLLFAFVALLATGLPILAILATALSRTISGGLKPSNMGLDNFRELLGAGSDGLIALGNSLMLGTTTALLAGLLGAITAYSVVKGRGRFRIVLDALSITPNSLPGVVVGVGIILAWNQPWLPITPYNTPFILLLAYVCILLPQPVRYATASLHQLGDNLESAARVSGAGPLRAFTRIVFPLILPSMVTAMILVFAVASRELVASLLVAPVGFQTIAVYIWQQFDQGSAGLGMAMAFCAVLITTLIPLALISLLRWLTRGSVAGLS</sequence>
<dbReference type="SUPFAM" id="SSF161098">
    <property type="entry name" value="MetI-like"/>
    <property type="match status" value="2"/>
</dbReference>
<dbReference type="Proteomes" id="UP000664779">
    <property type="component" value="Unassembled WGS sequence"/>
</dbReference>
<keyword evidence="11" id="KW-1185">Reference proteome</keyword>
<keyword evidence="6 8" id="KW-1133">Transmembrane helix</keyword>
<organism evidence="10 11">
    <name type="scientific">Roseibium limicola</name>
    <dbReference type="NCBI Taxonomy" id="2816037"/>
    <lineage>
        <taxon>Bacteria</taxon>
        <taxon>Pseudomonadati</taxon>
        <taxon>Pseudomonadota</taxon>
        <taxon>Alphaproteobacteria</taxon>
        <taxon>Hyphomicrobiales</taxon>
        <taxon>Stappiaceae</taxon>
        <taxon>Roseibium</taxon>
    </lineage>
</organism>
<evidence type="ECO:0000259" key="9">
    <source>
        <dbReference type="PROSITE" id="PS50928"/>
    </source>
</evidence>
<evidence type="ECO:0000256" key="3">
    <source>
        <dbReference type="ARBA" id="ARBA00022475"/>
    </source>
</evidence>
<dbReference type="RefSeq" id="WP_206943598.1">
    <property type="nucleotide sequence ID" value="NZ_JAFLNF010000008.1"/>
</dbReference>
<dbReference type="Gene3D" id="1.10.3720.10">
    <property type="entry name" value="MetI-like"/>
    <property type="match status" value="2"/>
</dbReference>
<reference evidence="10" key="1">
    <citation type="submission" date="2021-03" db="EMBL/GenBank/DDBJ databases">
        <title>Roseibium sp. CAU 1637 isolated from Incheon.</title>
        <authorList>
            <person name="Kim W."/>
        </authorList>
    </citation>
    <scope>NUCLEOTIDE SEQUENCE</scope>
    <source>
        <strain evidence="10">CAU 1637</strain>
    </source>
</reference>
<feature type="domain" description="ABC transmembrane type-1" evidence="9">
    <location>
        <begin position="359"/>
        <end position="553"/>
    </location>
</feature>
<feature type="transmembrane region" description="Helical" evidence="8">
    <location>
        <begin position="194"/>
        <end position="218"/>
    </location>
</feature>
<feature type="transmembrane region" description="Helical" evidence="8">
    <location>
        <begin position="503"/>
        <end position="522"/>
    </location>
</feature>
<name>A0A939J6P2_9HYPH</name>
<feature type="transmembrane region" description="Helical" evidence="8">
    <location>
        <begin position="296"/>
        <end position="327"/>
    </location>
</feature>
<evidence type="ECO:0000256" key="4">
    <source>
        <dbReference type="ARBA" id="ARBA00022519"/>
    </source>
</evidence>
<feature type="transmembrane region" description="Helical" evidence="8">
    <location>
        <begin position="534"/>
        <end position="558"/>
    </location>
</feature>
<feature type="domain" description="ABC transmembrane type-1" evidence="9">
    <location>
        <begin position="69"/>
        <end position="272"/>
    </location>
</feature>
<comment type="caution">
    <text evidence="10">The sequence shown here is derived from an EMBL/GenBank/DDBJ whole genome shotgun (WGS) entry which is preliminary data.</text>
</comment>
<dbReference type="PANTHER" id="PTHR43357:SF3">
    <property type="entry name" value="FE(3+)-TRANSPORT SYSTEM PERMEASE PROTEIN FBPB 2"/>
    <property type="match status" value="1"/>
</dbReference>
<feature type="transmembrane region" description="Helical" evidence="8">
    <location>
        <begin position="475"/>
        <end position="497"/>
    </location>
</feature>
<comment type="subcellular location">
    <subcellularLocation>
        <location evidence="1">Cell inner membrane</location>
        <topology evidence="1">Multi-pass membrane protein</topology>
    </subcellularLocation>
    <subcellularLocation>
        <location evidence="8">Cell membrane</location>
        <topology evidence="8">Multi-pass membrane protein</topology>
    </subcellularLocation>
</comment>
<evidence type="ECO:0000256" key="6">
    <source>
        <dbReference type="ARBA" id="ARBA00022989"/>
    </source>
</evidence>
<evidence type="ECO:0000313" key="11">
    <source>
        <dbReference type="Proteomes" id="UP000664779"/>
    </source>
</evidence>
<gene>
    <name evidence="10" type="ORF">J0X15_17670</name>
</gene>
<feature type="transmembrane region" description="Helical" evidence="8">
    <location>
        <begin position="363"/>
        <end position="385"/>
    </location>
</feature>
<dbReference type="GO" id="GO:0055085">
    <property type="term" value="P:transmembrane transport"/>
    <property type="evidence" value="ECO:0007669"/>
    <property type="project" value="InterPro"/>
</dbReference>
<accession>A0A939J6P2</accession>
<keyword evidence="5 8" id="KW-0812">Transmembrane</keyword>
<feature type="transmembrane region" description="Helical" evidence="8">
    <location>
        <begin position="103"/>
        <end position="125"/>
    </location>
</feature>
<evidence type="ECO:0000313" key="10">
    <source>
        <dbReference type="EMBL" id="MBO0347060.1"/>
    </source>
</evidence>
<proteinExistence type="inferred from homology"/>